<dbReference type="EMBL" id="LAZR01006338">
    <property type="protein sequence ID" value="KKM92895.1"/>
    <property type="molecule type" value="Genomic_DNA"/>
</dbReference>
<reference evidence="1" key="1">
    <citation type="journal article" date="2015" name="Nature">
        <title>Complex archaea that bridge the gap between prokaryotes and eukaryotes.</title>
        <authorList>
            <person name="Spang A."/>
            <person name="Saw J.H."/>
            <person name="Jorgensen S.L."/>
            <person name="Zaremba-Niedzwiedzka K."/>
            <person name="Martijn J."/>
            <person name="Lind A.E."/>
            <person name="van Eijk R."/>
            <person name="Schleper C."/>
            <person name="Guy L."/>
            <person name="Ettema T.J."/>
        </authorList>
    </citation>
    <scope>NUCLEOTIDE SEQUENCE</scope>
</reference>
<protein>
    <submittedName>
        <fullName evidence="1">Uncharacterized protein</fullName>
    </submittedName>
</protein>
<gene>
    <name evidence="1" type="ORF">LCGC14_1213940</name>
</gene>
<sequence length="184" mass="18764">MSNQYTRYATIATVDTPGEGGFYGGTAWAPAAGGSTQTIVVANDVAVYQFVLPFRSIVRNITFNVNTLEAGKFAGVGLYDKDRNRLVHSGAVSVAATGPKSTAVAAVILEPGVYFHAWTADGTTGALFAVAGVSDGTGGAMSARVVPAKIGIAANPGVAGVLPATLGVITTNLNLKLPVTYFEP</sequence>
<organism evidence="1">
    <name type="scientific">marine sediment metagenome</name>
    <dbReference type="NCBI Taxonomy" id="412755"/>
    <lineage>
        <taxon>unclassified sequences</taxon>
        <taxon>metagenomes</taxon>
        <taxon>ecological metagenomes</taxon>
    </lineage>
</organism>
<proteinExistence type="predicted"/>
<evidence type="ECO:0000313" key="1">
    <source>
        <dbReference type="EMBL" id="KKM92895.1"/>
    </source>
</evidence>
<dbReference type="AlphaFoldDB" id="A0A0F9NVJ7"/>
<comment type="caution">
    <text evidence="1">The sequence shown here is derived from an EMBL/GenBank/DDBJ whole genome shotgun (WGS) entry which is preliminary data.</text>
</comment>
<accession>A0A0F9NVJ7</accession>
<name>A0A0F9NVJ7_9ZZZZ</name>